<evidence type="ECO:0000313" key="2">
    <source>
        <dbReference type="Proteomes" id="UP000283458"/>
    </source>
</evidence>
<comment type="caution">
    <text evidence="1">The sequence shown here is derived from an EMBL/GenBank/DDBJ whole genome shotgun (WGS) entry which is preliminary data.</text>
</comment>
<evidence type="ECO:0000313" key="1">
    <source>
        <dbReference type="EMBL" id="RJF79266.1"/>
    </source>
</evidence>
<keyword evidence="2" id="KW-1185">Reference proteome</keyword>
<protein>
    <submittedName>
        <fullName evidence="1">Uncharacterized protein</fullName>
    </submittedName>
</protein>
<proteinExistence type="predicted"/>
<dbReference type="AlphaFoldDB" id="A0A418VS31"/>
<organism evidence="1 2">
    <name type="scientific">Azospirillum cavernae</name>
    <dbReference type="NCBI Taxonomy" id="2320860"/>
    <lineage>
        <taxon>Bacteria</taxon>
        <taxon>Pseudomonadati</taxon>
        <taxon>Pseudomonadota</taxon>
        <taxon>Alphaproteobacteria</taxon>
        <taxon>Rhodospirillales</taxon>
        <taxon>Azospirillaceae</taxon>
        <taxon>Azospirillum</taxon>
    </lineage>
</organism>
<accession>A0A418VS31</accession>
<gene>
    <name evidence="1" type="ORF">D3877_20890</name>
</gene>
<reference evidence="1 2" key="1">
    <citation type="submission" date="2018-09" db="EMBL/GenBank/DDBJ databases">
        <authorList>
            <person name="Zhu H."/>
        </authorList>
    </citation>
    <scope>NUCLEOTIDE SEQUENCE [LARGE SCALE GENOMIC DNA]</scope>
    <source>
        <strain evidence="1 2">K2W22B-5</strain>
    </source>
</reference>
<name>A0A418VS31_9PROT</name>
<sequence>MLFFLRVGKRVLRPRITLLYLFVTRIGPAYATGAKVPGPKIKNSFEQGKARRVTPTGPERVETPPVLVVESFGRSPAITAGGNAVALSPRRVRGSCGYGVLPCFWLGTRGQRPFRANRDSSHFARAPRGRVGRSDKRPATDGSARLAARAALSLTASPAGPSFGRASVKTGCGGGGPSVPCLGFGCSPPFIHPRPLAATHAGSID</sequence>
<dbReference type="Proteomes" id="UP000283458">
    <property type="component" value="Unassembled WGS sequence"/>
</dbReference>
<dbReference type="EMBL" id="QYUL01000003">
    <property type="protein sequence ID" value="RJF79266.1"/>
    <property type="molecule type" value="Genomic_DNA"/>
</dbReference>